<feature type="transmembrane region" description="Helical" evidence="1">
    <location>
        <begin position="230"/>
        <end position="249"/>
    </location>
</feature>
<dbReference type="STRING" id="291331.XOO4384"/>
<proteinExistence type="predicted"/>
<protein>
    <recommendedName>
        <fullName evidence="4">PepSY domain-containing protein</fullName>
    </recommendedName>
</protein>
<accession>Q5GUI5</accession>
<evidence type="ECO:0000313" key="3">
    <source>
        <dbReference type="Proteomes" id="UP000006735"/>
    </source>
</evidence>
<dbReference type="PANTHER" id="PTHR34219:SF4">
    <property type="entry name" value="PEPSY DOMAIN-CONTAINING PROTEIN"/>
    <property type="match status" value="1"/>
</dbReference>
<evidence type="ECO:0000313" key="2">
    <source>
        <dbReference type="EMBL" id="AAW77638.1"/>
    </source>
</evidence>
<feature type="transmembrane region" description="Helical" evidence="1">
    <location>
        <begin position="183"/>
        <end position="209"/>
    </location>
</feature>
<dbReference type="Proteomes" id="UP000006735">
    <property type="component" value="Chromosome"/>
</dbReference>
<gene>
    <name evidence="2" type="primary">PiuB</name>
    <name evidence="2" type="ordered locus">XOO4384</name>
</gene>
<dbReference type="HOGENOM" id="CLU_1093945_0_0_6"/>
<dbReference type="InterPro" id="IPR005625">
    <property type="entry name" value="PepSY-ass_TM"/>
</dbReference>
<name>Q5GUI5_XANOR</name>
<keyword evidence="3" id="KW-1185">Reference proteome</keyword>
<evidence type="ECO:0000256" key="1">
    <source>
        <dbReference type="SAM" id="Phobius"/>
    </source>
</evidence>
<reference evidence="2 3" key="1">
    <citation type="journal article" date="2005" name="Nucleic Acids Res.">
        <title>The genome sequence of Xanthomonas oryzae pathovar oryzae KACC10331, the bacterial blight pathogen of rice.</title>
        <authorList>
            <person name="Lee B.M."/>
            <person name="Park Y.J."/>
            <person name="Park D.S."/>
            <person name="Kang H.W."/>
            <person name="Kim J.G."/>
            <person name="Song E.S."/>
            <person name="Park I.C."/>
            <person name="Yoon U.H."/>
            <person name="Hahn J.H."/>
            <person name="Koo B.S."/>
            <person name="Lee G.B."/>
            <person name="Kim H."/>
            <person name="Park H.S."/>
            <person name="Yoon K.O."/>
            <person name="Kim J.H."/>
            <person name="Jung C.H."/>
            <person name="Koh N.H."/>
            <person name="Seo J.S."/>
            <person name="Go S.J."/>
        </authorList>
    </citation>
    <scope>NUCLEOTIDE SEQUENCE [LARGE SCALE GENOMIC DNA]</scope>
    <source>
        <strain evidence="3">KACC10331 / KXO85</strain>
    </source>
</reference>
<sequence>MAIISRVITHKKIFKDFFTFRPGKGLRSWLDFHNVSAVNALPYNAMMTDNGVVTLMFMYLPWGIKARHAGDDMRFYGEAANRVADTRKAADVPAHMLPLEQFVARARSDWRGGDVGSVAVSFPNDAHAAVGATQLAEHLSTDAPSILFDAVNGERLQRSGPPGGASQTRGVMVGLHLAHFVGAWLRALFFGSGLLGCLMVASGVVMWAVKERPKQLKAGRIGFGLRLVDALNIGTVAGLPIAFASFFWATACCQ</sequence>
<dbReference type="KEGG" id="xoo:XOO4384"/>
<dbReference type="AlphaFoldDB" id="Q5GUI5"/>
<keyword evidence="1" id="KW-0812">Transmembrane</keyword>
<organism evidence="2 3">
    <name type="scientific">Xanthomonas oryzae pv. oryzae (strain KACC10331 / KXO85)</name>
    <dbReference type="NCBI Taxonomy" id="291331"/>
    <lineage>
        <taxon>Bacteria</taxon>
        <taxon>Pseudomonadati</taxon>
        <taxon>Pseudomonadota</taxon>
        <taxon>Gammaproteobacteria</taxon>
        <taxon>Lysobacterales</taxon>
        <taxon>Lysobacteraceae</taxon>
        <taxon>Xanthomonas</taxon>
    </lineage>
</organism>
<dbReference type="PANTHER" id="PTHR34219">
    <property type="entry name" value="IRON-REGULATED INNER MEMBRANE PROTEIN-RELATED"/>
    <property type="match status" value="1"/>
</dbReference>
<dbReference type="Pfam" id="PF03929">
    <property type="entry name" value="PepSY_TM"/>
    <property type="match status" value="1"/>
</dbReference>
<dbReference type="EMBL" id="AE013598">
    <property type="protein sequence ID" value="AAW77638.1"/>
    <property type="molecule type" value="Genomic_DNA"/>
</dbReference>
<keyword evidence="1" id="KW-0472">Membrane</keyword>
<evidence type="ECO:0008006" key="4">
    <source>
        <dbReference type="Google" id="ProtNLM"/>
    </source>
</evidence>
<keyword evidence="1" id="KW-1133">Transmembrane helix</keyword>